<evidence type="ECO:0008006" key="3">
    <source>
        <dbReference type="Google" id="ProtNLM"/>
    </source>
</evidence>
<proteinExistence type="predicted"/>
<evidence type="ECO:0000313" key="1">
    <source>
        <dbReference type="EMBL" id="SFL61510.1"/>
    </source>
</evidence>
<name>A0A1I4J4M7_9EURY</name>
<sequence length="137" mass="14782">MVYVTRGLVDVLLGLAEDAEPKPLDVTLSTTPAKEFDTDLGVDGETPILTHFDLPEAGWPVSAVFGMDIGTPAGQGRARFISHPQGRLEVSERDHMAAVMVVAVPPWDEQSYAAFDRAGRRVDLVVLDAEPPQESLA</sequence>
<accession>A0A1I4J4M7</accession>
<dbReference type="EMBL" id="FOTC01000009">
    <property type="protein sequence ID" value="SFL61510.1"/>
    <property type="molecule type" value="Genomic_DNA"/>
</dbReference>
<dbReference type="Pfam" id="PF26422">
    <property type="entry name" value="Halo_JAB_MPN"/>
    <property type="match status" value="1"/>
</dbReference>
<reference evidence="2" key="1">
    <citation type="submission" date="2016-10" db="EMBL/GenBank/DDBJ databases">
        <authorList>
            <person name="Varghese N."/>
            <person name="Submissions S."/>
        </authorList>
    </citation>
    <scope>NUCLEOTIDE SEQUENCE [LARGE SCALE GENOMIC DNA]</scope>
    <source>
        <strain evidence="2">CGMCC 1.7738</strain>
    </source>
</reference>
<protein>
    <recommendedName>
        <fullName evidence="3">Proteasome lid subunit RPN8/RPN11, contains Jab1/MPN metalloenzyme (JAMM) motif</fullName>
    </recommendedName>
</protein>
<dbReference type="InterPro" id="IPR058877">
    <property type="entry name" value="JAB/MPN_dom-containing"/>
</dbReference>
<dbReference type="AlphaFoldDB" id="A0A1I4J4M7"/>
<dbReference type="RefSeq" id="WP_089872450.1">
    <property type="nucleotide sequence ID" value="NZ_FOTC01000009.1"/>
</dbReference>
<dbReference type="Proteomes" id="UP000199607">
    <property type="component" value="Unassembled WGS sequence"/>
</dbReference>
<gene>
    <name evidence="1" type="ORF">SAMN04487950_4387</name>
</gene>
<organism evidence="1 2">
    <name type="scientific">Halogranum rubrum</name>
    <dbReference type="NCBI Taxonomy" id="553466"/>
    <lineage>
        <taxon>Archaea</taxon>
        <taxon>Methanobacteriati</taxon>
        <taxon>Methanobacteriota</taxon>
        <taxon>Stenosarchaea group</taxon>
        <taxon>Halobacteria</taxon>
        <taxon>Halobacteriales</taxon>
        <taxon>Haloferacaceae</taxon>
    </lineage>
</organism>
<evidence type="ECO:0000313" key="2">
    <source>
        <dbReference type="Proteomes" id="UP000199607"/>
    </source>
</evidence>
<keyword evidence="2" id="KW-1185">Reference proteome</keyword>